<feature type="modified residue" description="4-aspartylphosphate" evidence="2">
    <location>
        <position position="57"/>
    </location>
</feature>
<organism evidence="4 5">
    <name type="scientific">Larkinella arboricola</name>
    <dbReference type="NCBI Taxonomy" id="643671"/>
    <lineage>
        <taxon>Bacteria</taxon>
        <taxon>Pseudomonadati</taxon>
        <taxon>Bacteroidota</taxon>
        <taxon>Cytophagia</taxon>
        <taxon>Cytophagales</taxon>
        <taxon>Spirosomataceae</taxon>
        <taxon>Larkinella</taxon>
    </lineage>
</organism>
<evidence type="ECO:0000313" key="4">
    <source>
        <dbReference type="EMBL" id="RAK00525.1"/>
    </source>
</evidence>
<reference evidence="4 5" key="1">
    <citation type="submission" date="2018-06" db="EMBL/GenBank/DDBJ databases">
        <title>Genomic Encyclopedia of Archaeal and Bacterial Type Strains, Phase II (KMG-II): from individual species to whole genera.</title>
        <authorList>
            <person name="Goeker M."/>
        </authorList>
    </citation>
    <scope>NUCLEOTIDE SEQUENCE [LARGE SCALE GENOMIC DNA]</scope>
    <source>
        <strain evidence="4 5">DSM 21851</strain>
    </source>
</reference>
<dbReference type="PROSITE" id="PS50110">
    <property type="entry name" value="RESPONSE_REGULATORY"/>
    <property type="match status" value="1"/>
</dbReference>
<evidence type="ECO:0000313" key="5">
    <source>
        <dbReference type="Proteomes" id="UP000248790"/>
    </source>
</evidence>
<dbReference type="Gene3D" id="3.40.50.2300">
    <property type="match status" value="1"/>
</dbReference>
<dbReference type="SMART" id="SM00448">
    <property type="entry name" value="REC"/>
    <property type="match status" value="1"/>
</dbReference>
<comment type="caution">
    <text evidence="4">The sequence shown here is derived from an EMBL/GenBank/DDBJ whole genome shotgun (WGS) entry which is preliminary data.</text>
</comment>
<dbReference type="PANTHER" id="PTHR44591">
    <property type="entry name" value="STRESS RESPONSE REGULATOR PROTEIN 1"/>
    <property type="match status" value="1"/>
</dbReference>
<dbReference type="EMBL" id="QLMC01000002">
    <property type="protein sequence ID" value="RAK00525.1"/>
    <property type="molecule type" value="Genomic_DNA"/>
</dbReference>
<dbReference type="InterPro" id="IPR011006">
    <property type="entry name" value="CheY-like_superfamily"/>
</dbReference>
<dbReference type="OrthoDB" id="960395at2"/>
<proteinExistence type="predicted"/>
<dbReference type="RefSeq" id="WP_111628259.1">
    <property type="nucleotide sequence ID" value="NZ_QLMC01000002.1"/>
</dbReference>
<name>A0A327X4S1_LARAB</name>
<keyword evidence="5" id="KW-1185">Reference proteome</keyword>
<dbReference type="SUPFAM" id="SSF52172">
    <property type="entry name" value="CheY-like"/>
    <property type="match status" value="1"/>
</dbReference>
<feature type="domain" description="Response regulatory" evidence="3">
    <location>
        <begin position="6"/>
        <end position="122"/>
    </location>
</feature>
<dbReference type="InterPro" id="IPR001789">
    <property type="entry name" value="Sig_transdc_resp-reg_receiver"/>
</dbReference>
<dbReference type="Proteomes" id="UP000248790">
    <property type="component" value="Unassembled WGS sequence"/>
</dbReference>
<dbReference type="Pfam" id="PF00072">
    <property type="entry name" value="Response_reg"/>
    <property type="match status" value="1"/>
</dbReference>
<dbReference type="PANTHER" id="PTHR44591:SF3">
    <property type="entry name" value="RESPONSE REGULATORY DOMAIN-CONTAINING PROTEIN"/>
    <property type="match status" value="1"/>
</dbReference>
<keyword evidence="1 2" id="KW-0597">Phosphoprotein</keyword>
<gene>
    <name evidence="4" type="ORF">LX87_02232</name>
</gene>
<protein>
    <submittedName>
        <fullName evidence="4">Two-component system alkaline phosphatase synthesis response regulator PhoP/two-component system response regulator MprA</fullName>
    </submittedName>
</protein>
<evidence type="ECO:0000259" key="3">
    <source>
        <dbReference type="PROSITE" id="PS50110"/>
    </source>
</evidence>
<dbReference type="GO" id="GO:0000160">
    <property type="term" value="P:phosphorelay signal transduction system"/>
    <property type="evidence" value="ECO:0007669"/>
    <property type="project" value="InterPro"/>
</dbReference>
<dbReference type="AlphaFoldDB" id="A0A327X4S1"/>
<accession>A0A327X4S1</accession>
<evidence type="ECO:0000256" key="1">
    <source>
        <dbReference type="ARBA" id="ARBA00022553"/>
    </source>
</evidence>
<sequence length="129" mass="14494">MNRKQTILIVDDNATYRQLLTIHLTKAGYEVLIAKDGQEAIDWLVSSLQQPDLVLLDLLMPQKSGIEVLENIKASRRKIPVILMSGAELPIARQGVIQSTPDAFLPKPFEIPDLLQKIETLLKPISEIR</sequence>
<evidence type="ECO:0000256" key="2">
    <source>
        <dbReference type="PROSITE-ProRule" id="PRU00169"/>
    </source>
</evidence>
<dbReference type="CDD" id="cd00156">
    <property type="entry name" value="REC"/>
    <property type="match status" value="1"/>
</dbReference>
<dbReference type="InterPro" id="IPR050595">
    <property type="entry name" value="Bact_response_regulator"/>
</dbReference>